<organism evidence="1 2">
    <name type="scientific">Nocardia cerradoensis</name>
    <dbReference type="NCBI Taxonomy" id="85688"/>
    <lineage>
        <taxon>Bacteria</taxon>
        <taxon>Bacillati</taxon>
        <taxon>Actinomycetota</taxon>
        <taxon>Actinomycetes</taxon>
        <taxon>Mycobacteriales</taxon>
        <taxon>Nocardiaceae</taxon>
        <taxon>Nocardia</taxon>
    </lineage>
</organism>
<gene>
    <name evidence="1" type="ORF">B7C42_00403</name>
</gene>
<evidence type="ECO:0000313" key="1">
    <source>
        <dbReference type="EMBL" id="OXR47281.1"/>
    </source>
</evidence>
<dbReference type="EMBL" id="NGAF01000001">
    <property type="protein sequence ID" value="OXR47281.1"/>
    <property type="molecule type" value="Genomic_DNA"/>
</dbReference>
<accession>A0A231HEB2</accession>
<comment type="caution">
    <text evidence="1">The sequence shown here is derived from an EMBL/GenBank/DDBJ whole genome shotgun (WGS) entry which is preliminary data.</text>
</comment>
<protein>
    <submittedName>
        <fullName evidence="1">Uncharacterized protein</fullName>
    </submittedName>
</protein>
<name>A0A231HEB2_9NOCA</name>
<evidence type="ECO:0000313" key="2">
    <source>
        <dbReference type="Proteomes" id="UP000215506"/>
    </source>
</evidence>
<keyword evidence="2" id="KW-1185">Reference proteome</keyword>
<dbReference type="AlphaFoldDB" id="A0A231HEB2"/>
<proteinExistence type="predicted"/>
<sequence>MSQARHITLVHEQSEFAETRAAEKAEAARRSALAARAVASHSTGVDDCQALLTMLGLDAAAGKLVAESD</sequence>
<dbReference type="Proteomes" id="UP000215506">
    <property type="component" value="Unassembled WGS sequence"/>
</dbReference>
<reference evidence="1 2" key="1">
    <citation type="submission" date="2017-07" db="EMBL/GenBank/DDBJ databases">
        <title>First draft Genome Sequence of Nocardia cerradoensis isolated from human infection.</title>
        <authorList>
            <person name="Carrasco G."/>
        </authorList>
    </citation>
    <scope>NUCLEOTIDE SEQUENCE [LARGE SCALE GENOMIC DNA]</scope>
    <source>
        <strain evidence="1 2">CNM20130759</strain>
    </source>
</reference>
<dbReference type="RefSeq" id="WP_039777824.1">
    <property type="nucleotide sequence ID" value="NZ_JAAXOR010000003.1"/>
</dbReference>